<dbReference type="EMBL" id="SKFG01000012">
    <property type="protein sequence ID" value="TCZ76673.1"/>
    <property type="molecule type" value="Genomic_DNA"/>
</dbReference>
<dbReference type="InterPro" id="IPR026881">
    <property type="entry name" value="WYL_dom"/>
</dbReference>
<dbReference type="PANTHER" id="PTHR34580:SF8">
    <property type="entry name" value="WYL DOMAIN-CONTAINING PROTEIN"/>
    <property type="match status" value="1"/>
</dbReference>
<dbReference type="PIRSF" id="PIRSF016838">
    <property type="entry name" value="PafC"/>
    <property type="match status" value="1"/>
</dbReference>
<dbReference type="Pfam" id="PF08279">
    <property type="entry name" value="HTH_11"/>
    <property type="match status" value="1"/>
</dbReference>
<dbReference type="PROSITE" id="PS52050">
    <property type="entry name" value="WYL"/>
    <property type="match status" value="1"/>
</dbReference>
<dbReference type="Pfam" id="PF25583">
    <property type="entry name" value="WCX"/>
    <property type="match status" value="1"/>
</dbReference>
<proteinExistence type="predicted"/>
<name>A0A4R4EC04_9BACL</name>
<evidence type="ECO:0000259" key="3">
    <source>
        <dbReference type="PROSITE" id="PS51000"/>
    </source>
</evidence>
<keyword evidence="5" id="KW-1185">Reference proteome</keyword>
<keyword evidence="2" id="KW-0804">Transcription</keyword>
<dbReference type="OrthoDB" id="9815009at2"/>
<dbReference type="InterPro" id="IPR001034">
    <property type="entry name" value="DeoR_HTH"/>
</dbReference>
<dbReference type="PROSITE" id="PS51000">
    <property type="entry name" value="HTH_DEOR_2"/>
    <property type="match status" value="1"/>
</dbReference>
<gene>
    <name evidence="4" type="ORF">E0485_13380</name>
</gene>
<dbReference type="Proteomes" id="UP000295418">
    <property type="component" value="Unassembled WGS sequence"/>
</dbReference>
<evidence type="ECO:0000256" key="2">
    <source>
        <dbReference type="ARBA" id="ARBA00023163"/>
    </source>
</evidence>
<evidence type="ECO:0000313" key="4">
    <source>
        <dbReference type="EMBL" id="TCZ76673.1"/>
    </source>
</evidence>
<dbReference type="InterPro" id="IPR013196">
    <property type="entry name" value="HTH_11"/>
</dbReference>
<dbReference type="SUPFAM" id="SSF46785">
    <property type="entry name" value="Winged helix' DNA-binding domain"/>
    <property type="match status" value="1"/>
</dbReference>
<dbReference type="GO" id="GO:0003700">
    <property type="term" value="F:DNA-binding transcription factor activity"/>
    <property type="evidence" value="ECO:0007669"/>
    <property type="project" value="InterPro"/>
</dbReference>
<dbReference type="RefSeq" id="WP_132418552.1">
    <property type="nucleotide sequence ID" value="NZ_SKFG01000012.1"/>
</dbReference>
<organism evidence="4 5">
    <name type="scientific">Paenibacillus albiflavus</name>
    <dbReference type="NCBI Taxonomy" id="2545760"/>
    <lineage>
        <taxon>Bacteria</taxon>
        <taxon>Bacillati</taxon>
        <taxon>Bacillota</taxon>
        <taxon>Bacilli</taxon>
        <taxon>Bacillales</taxon>
        <taxon>Paenibacillaceae</taxon>
        <taxon>Paenibacillus</taxon>
    </lineage>
</organism>
<keyword evidence="1" id="KW-0805">Transcription regulation</keyword>
<dbReference type="Pfam" id="PF13280">
    <property type="entry name" value="WYL"/>
    <property type="match status" value="1"/>
</dbReference>
<evidence type="ECO:0000313" key="5">
    <source>
        <dbReference type="Proteomes" id="UP000295418"/>
    </source>
</evidence>
<dbReference type="PANTHER" id="PTHR34580">
    <property type="match status" value="1"/>
</dbReference>
<dbReference type="AlphaFoldDB" id="A0A4R4EC04"/>
<comment type="caution">
    <text evidence="4">The sequence shown here is derived from an EMBL/GenBank/DDBJ whole genome shotgun (WGS) entry which is preliminary data.</text>
</comment>
<dbReference type="InterPro" id="IPR036390">
    <property type="entry name" value="WH_DNA-bd_sf"/>
</dbReference>
<evidence type="ECO:0000256" key="1">
    <source>
        <dbReference type="ARBA" id="ARBA00023015"/>
    </source>
</evidence>
<dbReference type="InterPro" id="IPR036388">
    <property type="entry name" value="WH-like_DNA-bd_sf"/>
</dbReference>
<dbReference type="InterPro" id="IPR028349">
    <property type="entry name" value="PafC-like"/>
</dbReference>
<feature type="domain" description="HTH deoR-type" evidence="3">
    <location>
        <begin position="2"/>
        <end position="57"/>
    </location>
</feature>
<dbReference type="InterPro" id="IPR051534">
    <property type="entry name" value="CBASS_pafABC_assoc_protein"/>
</dbReference>
<reference evidence="4 5" key="1">
    <citation type="submission" date="2019-03" db="EMBL/GenBank/DDBJ databases">
        <authorList>
            <person name="Kim M.K.M."/>
        </authorList>
    </citation>
    <scope>NUCLEOTIDE SEQUENCE [LARGE SCALE GENOMIC DNA]</scope>
    <source>
        <strain evidence="4 5">18JY21-1</strain>
    </source>
</reference>
<dbReference type="InterPro" id="IPR057727">
    <property type="entry name" value="WCX_dom"/>
</dbReference>
<protein>
    <submittedName>
        <fullName evidence="4">YafY family transcriptional regulator</fullName>
    </submittedName>
</protein>
<dbReference type="Gene3D" id="1.10.10.10">
    <property type="entry name" value="Winged helix-like DNA-binding domain superfamily/Winged helix DNA-binding domain"/>
    <property type="match status" value="1"/>
</dbReference>
<sequence length="316" mass="36806">MKLDRLLSIVILLMNRRMVQAKELADLFEVSVRTIYRDIEVINQAGIPITTSQGAGGGIGLIEGYRLDRNLLTNQELAAIMTALQSVSTPYRNNQNNMLMEKINSIIPTAQTDQFQRMTQQFIVDFSSWGVNPHLEDKLNVIKQAIEGCQAITFTYSNAEGQITSRSVHPYTLILKQQKWYLYAHCTDKNDFRMFKVMRMKDLIIQEETYSRQDIPIGELPWNQGWMVSNSSSERMQLVLRFHKRIRHIAEEWFGVEQLEQDSEGNYRIMIDYPEDNWLYGFILSFGQDVEVLQPSHIRDRIQAIAMNIVKIYERT</sequence>
<accession>A0A4R4EC04</accession>